<dbReference type="InterPro" id="IPR007767">
    <property type="entry name" value="DUF684"/>
</dbReference>
<feature type="chain" id="PRO_5009312605" evidence="1">
    <location>
        <begin position="22"/>
        <end position="502"/>
    </location>
</feature>
<keyword evidence="2" id="KW-1185">Reference proteome</keyword>
<dbReference type="AlphaFoldDB" id="A0A1I7YUI4"/>
<proteinExistence type="predicted"/>
<protein>
    <submittedName>
        <fullName evidence="3">Choriogenin H</fullName>
    </submittedName>
</protein>
<organism evidence="2 3">
    <name type="scientific">Steinernema glaseri</name>
    <dbReference type="NCBI Taxonomy" id="37863"/>
    <lineage>
        <taxon>Eukaryota</taxon>
        <taxon>Metazoa</taxon>
        <taxon>Ecdysozoa</taxon>
        <taxon>Nematoda</taxon>
        <taxon>Chromadorea</taxon>
        <taxon>Rhabditida</taxon>
        <taxon>Tylenchina</taxon>
        <taxon>Panagrolaimomorpha</taxon>
        <taxon>Strongyloidoidea</taxon>
        <taxon>Steinernematidae</taxon>
        <taxon>Steinernema</taxon>
    </lineage>
</organism>
<evidence type="ECO:0000313" key="3">
    <source>
        <dbReference type="WBParaSite" id="L893_g19858.t1"/>
    </source>
</evidence>
<accession>A0A1I7YUI4</accession>
<dbReference type="Pfam" id="PF05075">
    <property type="entry name" value="DUF684"/>
    <property type="match status" value="1"/>
</dbReference>
<reference evidence="3" key="1">
    <citation type="submission" date="2016-11" db="UniProtKB">
        <authorList>
            <consortium name="WormBaseParasite"/>
        </authorList>
    </citation>
    <scope>IDENTIFICATION</scope>
</reference>
<dbReference type="WBParaSite" id="L893_g19858.t1">
    <property type="protein sequence ID" value="L893_g19858.t1"/>
    <property type="gene ID" value="L893_g19858"/>
</dbReference>
<evidence type="ECO:0000313" key="2">
    <source>
        <dbReference type="Proteomes" id="UP000095287"/>
    </source>
</evidence>
<sequence length="502" mass="57574">MLGSRLKLLLLVAQLCFGVSAWKSPRTVNDTLPVLPGLPFLPTKYAKWFLPKPKTPFRDTEPGKALVTGIEIYLKASSGISGIFPPLQVINGFAEGFLMLANMDQTPEIEKKVGELQAAVGGLQNVVESGFHSLKALIAKNSFYEFVTVPERKLAHALSYHIIGQPKNPNRASFREVCLHNAPINIMQALVDSFKSFHYMENILQASNYALSDFIELKGTVLRLMFRLAAEAEFCYMMEDNSTEVQNNRLKEVQRTYAIQARIEKYLEHGAALRKKRWWKDAFTNEVEHYVTSSDDLLKNGKQSAAERIREYIEYKYGWDEEPRRQVQRFAVFVLHDDSTFEPNLEVPSEHTTMFKWKGQSTDVYIYKSSFDGNETAGNAKYYENRLTYSNNSHYIHKFFTSIKFGGFCTFGFARYYVADMAQRLKEVVPKAQKDYSDLFYFWRTAADWKRLSNYGASLGDHDEPAGVMFHTYTSMLICMVVYPRPNNDIAINIPIQIFIGF</sequence>
<name>A0A1I7YUI4_9BILA</name>
<evidence type="ECO:0000256" key="1">
    <source>
        <dbReference type="SAM" id="SignalP"/>
    </source>
</evidence>
<keyword evidence="1" id="KW-0732">Signal</keyword>
<dbReference type="Proteomes" id="UP000095287">
    <property type="component" value="Unplaced"/>
</dbReference>
<feature type="signal peptide" evidence="1">
    <location>
        <begin position="1"/>
        <end position="21"/>
    </location>
</feature>